<protein>
    <recommendedName>
        <fullName evidence="2">peptidylprolyl isomerase</fullName>
        <ecNumber evidence="2">5.2.1.8</ecNumber>
    </recommendedName>
</protein>
<dbReference type="Proteomes" id="UP000269154">
    <property type="component" value="Unassembled WGS sequence"/>
</dbReference>
<comment type="caution">
    <text evidence="8">The sequence shown here is derived from an EMBL/GenBank/DDBJ whole genome shotgun (WGS) entry which is preliminary data.</text>
</comment>
<dbReference type="GO" id="GO:0003755">
    <property type="term" value="F:peptidyl-prolyl cis-trans isomerase activity"/>
    <property type="evidence" value="ECO:0007669"/>
    <property type="project" value="UniProtKB-KW"/>
</dbReference>
<dbReference type="PANTHER" id="PTHR47245">
    <property type="entry name" value="PEPTIDYLPROLYL ISOMERASE"/>
    <property type="match status" value="1"/>
</dbReference>
<dbReference type="Pfam" id="PF00639">
    <property type="entry name" value="Rotamase"/>
    <property type="match status" value="1"/>
</dbReference>
<organism evidence="8 9">
    <name type="scientific">Okeania hirsuta</name>
    <dbReference type="NCBI Taxonomy" id="1458930"/>
    <lineage>
        <taxon>Bacteria</taxon>
        <taxon>Bacillati</taxon>
        <taxon>Cyanobacteriota</taxon>
        <taxon>Cyanophyceae</taxon>
        <taxon>Oscillatoriophycideae</taxon>
        <taxon>Oscillatoriales</taxon>
        <taxon>Microcoleaceae</taxon>
        <taxon>Okeania</taxon>
    </lineage>
</organism>
<proteinExistence type="predicted"/>
<evidence type="ECO:0000313" key="9">
    <source>
        <dbReference type="Proteomes" id="UP000269154"/>
    </source>
</evidence>
<evidence type="ECO:0000256" key="1">
    <source>
        <dbReference type="ARBA" id="ARBA00000971"/>
    </source>
</evidence>
<dbReference type="SUPFAM" id="SSF54534">
    <property type="entry name" value="FKBP-like"/>
    <property type="match status" value="1"/>
</dbReference>
<evidence type="ECO:0000259" key="7">
    <source>
        <dbReference type="PROSITE" id="PS50198"/>
    </source>
</evidence>
<dbReference type="EC" id="5.2.1.8" evidence="2"/>
<reference evidence="8 9" key="1">
    <citation type="journal article" date="2018" name="ACS Chem. Biol.">
        <title>Ketoreductase domain dysfunction expands chemodiversity: malyngamide biosynthesis in the cyanobacterium Okeania hirsuta.</title>
        <authorList>
            <person name="Moss N.A."/>
            <person name="Leao T."/>
            <person name="Rankin M."/>
            <person name="McCullough T.M."/>
            <person name="Qu P."/>
            <person name="Korobeynikov A."/>
            <person name="Smith J.L."/>
            <person name="Gerwick L."/>
            <person name="Gerwick W.H."/>
        </authorList>
    </citation>
    <scope>NUCLEOTIDE SEQUENCE [LARGE SCALE GENOMIC DNA]</scope>
    <source>
        <strain evidence="8 9">PAB10Feb10-1</strain>
    </source>
</reference>
<dbReference type="InterPro" id="IPR046357">
    <property type="entry name" value="PPIase_dom_sf"/>
</dbReference>
<dbReference type="SUPFAM" id="SSF109998">
    <property type="entry name" value="Triger factor/SurA peptide-binding domain-like"/>
    <property type="match status" value="1"/>
</dbReference>
<dbReference type="InterPro" id="IPR000297">
    <property type="entry name" value="PPIase_PpiC"/>
</dbReference>
<keyword evidence="3" id="KW-0732">Signal</keyword>
<dbReference type="RefSeq" id="WP_124146457.1">
    <property type="nucleotide sequence ID" value="NZ_CAWOKI010000163.1"/>
</dbReference>
<dbReference type="OrthoDB" id="507969at2"/>
<keyword evidence="4 6" id="KW-0697">Rotamase</keyword>
<dbReference type="Gene3D" id="3.10.50.40">
    <property type="match status" value="1"/>
</dbReference>
<sequence length="248" mass="28461">MTGLFQIGDKLLQAQDIPSLLKRYQLMPHFLRGVIIDQAIANLTCTEAQKTTAVEKFENQYQLNTPETKQAWLKNQDMTQEQLVEMAIRPILLEKFKQETWSNQVERYFLTRKSSLDQVVYSLIRTKNPGLAHELYFRIVEEEQTFADAARQHSEGPEGRSGGLLGPVPLSQPHPAIGKILSVSKPGQIWAPRPLTEWTVIIRLEKFIPAQLDDSMRRALIDELFENWIREQIGKIGTLKPLRSDVKV</sequence>
<comment type="catalytic activity">
    <reaction evidence="1">
        <text>[protein]-peptidylproline (omega=180) = [protein]-peptidylproline (omega=0)</text>
        <dbReference type="Rhea" id="RHEA:16237"/>
        <dbReference type="Rhea" id="RHEA-COMP:10747"/>
        <dbReference type="Rhea" id="RHEA-COMP:10748"/>
        <dbReference type="ChEBI" id="CHEBI:83833"/>
        <dbReference type="ChEBI" id="CHEBI:83834"/>
        <dbReference type="EC" id="5.2.1.8"/>
    </reaction>
</comment>
<dbReference type="InterPro" id="IPR027304">
    <property type="entry name" value="Trigger_fact/SurA_dom_sf"/>
</dbReference>
<feature type="domain" description="PpiC" evidence="7">
    <location>
        <begin position="107"/>
        <end position="206"/>
    </location>
</feature>
<keyword evidence="9" id="KW-1185">Reference proteome</keyword>
<evidence type="ECO:0000256" key="4">
    <source>
        <dbReference type="ARBA" id="ARBA00023110"/>
    </source>
</evidence>
<evidence type="ECO:0000313" key="8">
    <source>
        <dbReference type="EMBL" id="RQH40878.1"/>
    </source>
</evidence>
<gene>
    <name evidence="8" type="ORF">D5R40_15775</name>
</gene>
<accession>A0A3N6RFB9</accession>
<evidence type="ECO:0000256" key="3">
    <source>
        <dbReference type="ARBA" id="ARBA00022729"/>
    </source>
</evidence>
<evidence type="ECO:0000256" key="2">
    <source>
        <dbReference type="ARBA" id="ARBA00013194"/>
    </source>
</evidence>
<evidence type="ECO:0000256" key="6">
    <source>
        <dbReference type="PROSITE-ProRule" id="PRU00278"/>
    </source>
</evidence>
<dbReference type="EMBL" id="RCBY01000083">
    <property type="protein sequence ID" value="RQH40878.1"/>
    <property type="molecule type" value="Genomic_DNA"/>
</dbReference>
<keyword evidence="5 6" id="KW-0413">Isomerase</keyword>
<dbReference type="InterPro" id="IPR050245">
    <property type="entry name" value="PrsA_foldase"/>
</dbReference>
<name>A0A3N6RFB9_9CYAN</name>
<dbReference type="AlphaFoldDB" id="A0A3N6RFB9"/>
<evidence type="ECO:0000256" key="5">
    <source>
        <dbReference type="ARBA" id="ARBA00023235"/>
    </source>
</evidence>
<dbReference type="PANTHER" id="PTHR47245:SF1">
    <property type="entry name" value="FOLDASE PROTEIN PRSA"/>
    <property type="match status" value="1"/>
</dbReference>
<dbReference type="PROSITE" id="PS50198">
    <property type="entry name" value="PPIC_PPIASE_2"/>
    <property type="match status" value="1"/>
</dbReference>